<comment type="subcellular location">
    <subcellularLocation>
        <location evidence="1">Membrane</location>
    </subcellularLocation>
</comment>
<dbReference type="GO" id="GO:0005375">
    <property type="term" value="F:copper ion transmembrane transporter activity"/>
    <property type="evidence" value="ECO:0007669"/>
    <property type="project" value="InterPro"/>
</dbReference>
<gene>
    <name evidence="8" type="ORF">PVL29_003658</name>
</gene>
<dbReference type="EMBL" id="JARBHA010000003">
    <property type="protein sequence ID" value="KAJ9705689.1"/>
    <property type="molecule type" value="Genomic_DNA"/>
</dbReference>
<dbReference type="PANTHER" id="PTHR12483:SF42">
    <property type="entry name" value="COPPER TRANSPORTER 4"/>
    <property type="match status" value="1"/>
</dbReference>
<keyword evidence="4" id="KW-0186">Copper</keyword>
<keyword evidence="6 7" id="KW-0472">Membrane</keyword>
<evidence type="ECO:0000256" key="1">
    <source>
        <dbReference type="ARBA" id="ARBA00004370"/>
    </source>
</evidence>
<dbReference type="GO" id="GO:0005886">
    <property type="term" value="C:plasma membrane"/>
    <property type="evidence" value="ECO:0007669"/>
    <property type="project" value="TreeGrafter"/>
</dbReference>
<proteinExistence type="inferred from homology"/>
<evidence type="ECO:0000256" key="4">
    <source>
        <dbReference type="ARBA" id="ARBA00022796"/>
    </source>
</evidence>
<dbReference type="InterPro" id="IPR007274">
    <property type="entry name" value="Cop_transporter"/>
</dbReference>
<keyword evidence="4" id="KW-0406">Ion transport</keyword>
<evidence type="ECO:0008006" key="10">
    <source>
        <dbReference type="Google" id="ProtNLM"/>
    </source>
</evidence>
<evidence type="ECO:0000313" key="8">
    <source>
        <dbReference type="EMBL" id="KAJ9705689.1"/>
    </source>
</evidence>
<feature type="transmembrane region" description="Helical" evidence="7">
    <location>
        <begin position="42"/>
        <end position="68"/>
    </location>
</feature>
<evidence type="ECO:0000256" key="5">
    <source>
        <dbReference type="ARBA" id="ARBA00022989"/>
    </source>
</evidence>
<keyword evidence="4" id="KW-0187">Copper transport</keyword>
<feature type="transmembrane region" description="Helical" evidence="7">
    <location>
        <begin position="89"/>
        <end position="120"/>
    </location>
</feature>
<evidence type="ECO:0000256" key="2">
    <source>
        <dbReference type="ARBA" id="ARBA00006921"/>
    </source>
</evidence>
<keyword evidence="5 7" id="KW-1133">Transmembrane helix</keyword>
<dbReference type="AlphaFoldDB" id="A0AA39AG80"/>
<evidence type="ECO:0000256" key="3">
    <source>
        <dbReference type="ARBA" id="ARBA00022692"/>
    </source>
</evidence>
<name>A0AA39AG80_VITRO</name>
<accession>A0AA39AG80</accession>
<evidence type="ECO:0000313" key="9">
    <source>
        <dbReference type="Proteomes" id="UP001168098"/>
    </source>
</evidence>
<organism evidence="8 9">
    <name type="scientific">Vitis rotundifolia</name>
    <name type="common">Muscadine grape</name>
    <dbReference type="NCBI Taxonomy" id="103349"/>
    <lineage>
        <taxon>Eukaryota</taxon>
        <taxon>Viridiplantae</taxon>
        <taxon>Streptophyta</taxon>
        <taxon>Embryophyta</taxon>
        <taxon>Tracheophyta</taxon>
        <taxon>Spermatophyta</taxon>
        <taxon>Magnoliopsida</taxon>
        <taxon>eudicotyledons</taxon>
        <taxon>Gunneridae</taxon>
        <taxon>Pentapetalae</taxon>
        <taxon>rosids</taxon>
        <taxon>Vitales</taxon>
        <taxon>Vitaceae</taxon>
        <taxon>Viteae</taxon>
        <taxon>Vitis</taxon>
    </lineage>
</organism>
<protein>
    <recommendedName>
        <fullName evidence="10">Copper transporter</fullName>
    </recommendedName>
</protein>
<evidence type="ECO:0000256" key="6">
    <source>
        <dbReference type="ARBA" id="ARBA00023136"/>
    </source>
</evidence>
<dbReference type="PANTHER" id="PTHR12483">
    <property type="entry name" value="SOLUTE CARRIER FAMILY 31 COPPER TRANSPORTERS"/>
    <property type="match status" value="1"/>
</dbReference>
<comment type="caution">
    <text evidence="8">The sequence shown here is derived from an EMBL/GenBank/DDBJ whole genome shotgun (WGS) entry which is preliminary data.</text>
</comment>
<evidence type="ECO:0000256" key="7">
    <source>
        <dbReference type="SAM" id="Phobius"/>
    </source>
</evidence>
<keyword evidence="9" id="KW-1185">Reference proteome</keyword>
<dbReference type="Proteomes" id="UP001168098">
    <property type="component" value="Unassembled WGS sequence"/>
</dbReference>
<keyword evidence="3 7" id="KW-0812">Transmembrane</keyword>
<comment type="similarity">
    <text evidence="2">Belongs to the copper transporter (Ctr) (TC 1.A.56) family. SLC31A subfamily.</text>
</comment>
<sequence>MASTGGPMPVLPTEKAVAHTSFWVGTNVMVLFPEWPGNYSLLHYYLALLLVFVLALLTPICGMCSMPANEQMAPMTLLLYAMRHGLRKCLFYLVVLSVVTFNVGVFLAAIAGHVIGYFALSACMLYHHRTTTDTKV</sequence>
<keyword evidence="4" id="KW-0813">Transport</keyword>
<reference evidence="8 9" key="1">
    <citation type="journal article" date="2023" name="BMC Biotechnol.">
        <title>Vitis rotundifolia cv Carlos genome sequencing.</title>
        <authorList>
            <person name="Huff M."/>
            <person name="Hulse-Kemp A."/>
            <person name="Scheffler B."/>
            <person name="Youngblood R."/>
            <person name="Simpson S."/>
            <person name="Babiker E."/>
            <person name="Staton M."/>
        </authorList>
    </citation>
    <scope>NUCLEOTIDE SEQUENCE [LARGE SCALE GENOMIC DNA]</scope>
    <source>
        <tissue evidence="8">Leaf</tissue>
    </source>
</reference>